<sequence>MAYASDRQVTEADLQVVADHLGATTASADWAIVATADADGQLTITDLTGVSQWMIYDDGSFDLIEASTIDKQAAMNAGVTTSVAITHAYLDCIDAYDHEVVDPAVGGRALNSIISVSDVAIQAAADADAVRASQGMTSMLLGVPIAVKDNYDTVDMPTTGSSLSC</sequence>
<dbReference type="PANTHER" id="PTHR42678:SF34">
    <property type="entry name" value="OS04G0183300 PROTEIN"/>
    <property type="match status" value="1"/>
</dbReference>
<reference evidence="3" key="1">
    <citation type="journal article" date="2019" name="Int. J. Syst. Evol. Microbiol.">
        <title>The Global Catalogue of Microorganisms (GCM) 10K type strain sequencing project: providing services to taxonomists for standard genome sequencing and annotation.</title>
        <authorList>
            <consortium name="The Broad Institute Genomics Platform"/>
            <consortium name="The Broad Institute Genome Sequencing Center for Infectious Disease"/>
            <person name="Wu L."/>
            <person name="Ma J."/>
        </authorList>
    </citation>
    <scope>NUCLEOTIDE SEQUENCE [LARGE SCALE GENOMIC DNA]</scope>
    <source>
        <strain evidence="3">CCUG 43304</strain>
    </source>
</reference>
<keyword evidence="3" id="KW-1185">Reference proteome</keyword>
<organism evidence="2 3">
    <name type="scientific">Luethyella okanaganae</name>
    <dbReference type="NCBI Taxonomy" id="69372"/>
    <lineage>
        <taxon>Bacteria</taxon>
        <taxon>Bacillati</taxon>
        <taxon>Actinomycetota</taxon>
        <taxon>Actinomycetes</taxon>
        <taxon>Micrococcales</taxon>
        <taxon>Microbacteriaceae</taxon>
        <taxon>Luethyella</taxon>
    </lineage>
</organism>
<dbReference type="RefSeq" id="WP_386728700.1">
    <property type="nucleotide sequence ID" value="NZ_JBHSTP010000001.1"/>
</dbReference>
<name>A0ABW1VC58_9MICO</name>
<evidence type="ECO:0000313" key="2">
    <source>
        <dbReference type="EMBL" id="MFC6355626.1"/>
    </source>
</evidence>
<dbReference type="Pfam" id="PF01425">
    <property type="entry name" value="Amidase"/>
    <property type="match status" value="1"/>
</dbReference>
<gene>
    <name evidence="2" type="ORF">ACFQB0_05845</name>
</gene>
<evidence type="ECO:0000259" key="1">
    <source>
        <dbReference type="Pfam" id="PF01425"/>
    </source>
</evidence>
<dbReference type="EMBL" id="JBHSTP010000001">
    <property type="protein sequence ID" value="MFC6355626.1"/>
    <property type="molecule type" value="Genomic_DNA"/>
</dbReference>
<dbReference type="Gene3D" id="3.90.1300.10">
    <property type="entry name" value="Amidase signature (AS) domain"/>
    <property type="match status" value="1"/>
</dbReference>
<dbReference type="SUPFAM" id="SSF75304">
    <property type="entry name" value="Amidase signature (AS) enzymes"/>
    <property type="match status" value="1"/>
</dbReference>
<accession>A0ABW1VC58</accession>
<dbReference type="PANTHER" id="PTHR42678">
    <property type="entry name" value="AMIDASE"/>
    <property type="match status" value="1"/>
</dbReference>
<dbReference type="InterPro" id="IPR023631">
    <property type="entry name" value="Amidase_dom"/>
</dbReference>
<dbReference type="InterPro" id="IPR036928">
    <property type="entry name" value="AS_sf"/>
</dbReference>
<feature type="domain" description="Amidase" evidence="1">
    <location>
        <begin position="110"/>
        <end position="163"/>
    </location>
</feature>
<dbReference type="Proteomes" id="UP001596306">
    <property type="component" value="Unassembled WGS sequence"/>
</dbReference>
<proteinExistence type="predicted"/>
<comment type="caution">
    <text evidence="2">The sequence shown here is derived from an EMBL/GenBank/DDBJ whole genome shotgun (WGS) entry which is preliminary data.</text>
</comment>
<protein>
    <submittedName>
        <fullName evidence="2">Amidase family protein</fullName>
    </submittedName>
</protein>
<evidence type="ECO:0000313" key="3">
    <source>
        <dbReference type="Proteomes" id="UP001596306"/>
    </source>
</evidence>